<keyword evidence="1 2" id="KW-0539">Nucleus</keyword>
<dbReference type="Pfam" id="PF02182">
    <property type="entry name" value="SAD_SRA"/>
    <property type="match status" value="1"/>
</dbReference>
<feature type="compositionally biased region" description="Pro residues" evidence="3">
    <location>
        <begin position="264"/>
        <end position="293"/>
    </location>
</feature>
<evidence type="ECO:0000259" key="4">
    <source>
        <dbReference type="PROSITE" id="PS51015"/>
    </source>
</evidence>
<dbReference type="GO" id="GO:0005634">
    <property type="term" value="C:nucleus"/>
    <property type="evidence" value="ECO:0007669"/>
    <property type="project" value="UniProtKB-SubCell"/>
</dbReference>
<dbReference type="InterPro" id="IPR045134">
    <property type="entry name" value="UHRF1/2-like"/>
</dbReference>
<dbReference type="GO" id="GO:0044027">
    <property type="term" value="P:negative regulation of gene expression via chromosomal CpG island methylation"/>
    <property type="evidence" value="ECO:0007669"/>
    <property type="project" value="TreeGrafter"/>
</dbReference>
<proteinExistence type="predicted"/>
<dbReference type="EMBL" id="GIBP01003725">
    <property type="protein sequence ID" value="NDV32694.1"/>
    <property type="molecule type" value="Transcribed_RNA"/>
</dbReference>
<dbReference type="SMART" id="SM00466">
    <property type="entry name" value="SRA"/>
    <property type="match status" value="1"/>
</dbReference>
<evidence type="ECO:0000256" key="3">
    <source>
        <dbReference type="SAM" id="MobiDB-lite"/>
    </source>
</evidence>
<comment type="subcellular location">
    <subcellularLocation>
        <location evidence="2">Nucleus</location>
    </subcellularLocation>
</comment>
<evidence type="ECO:0000313" key="5">
    <source>
        <dbReference type="EMBL" id="NDV32694.1"/>
    </source>
</evidence>
<organism evidence="5">
    <name type="scientific">Arcella intermedia</name>
    <dbReference type="NCBI Taxonomy" id="1963864"/>
    <lineage>
        <taxon>Eukaryota</taxon>
        <taxon>Amoebozoa</taxon>
        <taxon>Tubulinea</taxon>
        <taxon>Elardia</taxon>
        <taxon>Arcellinida</taxon>
        <taxon>Sphaerothecina</taxon>
        <taxon>Arcellidae</taxon>
        <taxon>Arcella</taxon>
    </lineage>
</organism>
<feature type="compositionally biased region" description="Pro residues" evidence="3">
    <location>
        <begin position="182"/>
        <end position="223"/>
    </location>
</feature>
<evidence type="ECO:0000256" key="1">
    <source>
        <dbReference type="ARBA" id="ARBA00023242"/>
    </source>
</evidence>
<dbReference type="InterPro" id="IPR036987">
    <property type="entry name" value="SRA-YDG_sf"/>
</dbReference>
<feature type="compositionally biased region" description="Polar residues" evidence="3">
    <location>
        <begin position="227"/>
        <end position="250"/>
    </location>
</feature>
<dbReference type="GO" id="GO:0016567">
    <property type="term" value="P:protein ubiquitination"/>
    <property type="evidence" value="ECO:0007669"/>
    <property type="project" value="TreeGrafter"/>
</dbReference>
<dbReference type="PROSITE" id="PS51015">
    <property type="entry name" value="YDG"/>
    <property type="match status" value="1"/>
</dbReference>
<dbReference type="PANTHER" id="PTHR14140">
    <property type="entry name" value="E3 UBIQUITIN-PROTEIN LIGASE UHRF-RELATED"/>
    <property type="match status" value="1"/>
</dbReference>
<evidence type="ECO:0000256" key="2">
    <source>
        <dbReference type="PROSITE-ProRule" id="PRU00358"/>
    </source>
</evidence>
<accession>A0A6B2L6V3</accession>
<sequence>MAHFPSRIALSQAKVHRPPQGGICGSGKDGAESIVLSGGYVDDVDNGEELTYTGAGGFEKGTQVRDQTITNTGNAALNTSISTGIPIRVVRGYTLPSIYAPQTGYRYDGLYRVTTMWKEKRNKFVVLRFHLERVENQPPIPALAEVQTKKTFKLKKEPVRSPYFSNGKKTTVTVSAPTTSNEPPPSPPRPSPSPQDTPSPEPPPPPKNLPTKPPLPTRMPQLPPTTSKTSRPLQQTRAPQLHPSQHQTAPPSFPPPYKTQALSPYPPPYRTKPLPPQPPPYKTQPLPPYPAPYRPQAQPPHYHQSHSLPSRSIRDNLKRRGSEQQVPAKYQKMRPLSSMELALLEQRRIINSLPSIKKPSTATIAEPTQRPHIS</sequence>
<dbReference type="PANTHER" id="PTHR14140:SF27">
    <property type="entry name" value="OS04G0289800 PROTEIN"/>
    <property type="match status" value="1"/>
</dbReference>
<dbReference type="InterPro" id="IPR003105">
    <property type="entry name" value="SRA_YDG"/>
</dbReference>
<feature type="compositionally biased region" description="Basic and acidic residues" evidence="3">
    <location>
        <begin position="312"/>
        <end position="322"/>
    </location>
</feature>
<feature type="compositionally biased region" description="Polar residues" evidence="3">
    <location>
        <begin position="163"/>
        <end position="176"/>
    </location>
</feature>
<feature type="region of interest" description="Disordered" evidence="3">
    <location>
        <begin position="160"/>
        <end position="333"/>
    </location>
</feature>
<name>A0A6B2L6V3_9EUKA</name>
<dbReference type="AlphaFoldDB" id="A0A6B2L6V3"/>
<reference evidence="5" key="1">
    <citation type="journal article" date="2020" name="J. Eukaryot. Microbiol.">
        <title>De novo Sequencing, Assembly and Annotation of the Transcriptome for the Free-Living Testate Amoeba Arcella intermedia.</title>
        <authorList>
            <person name="Ribeiro G.M."/>
            <person name="Porfirio-Sousa A.L."/>
            <person name="Maurer-Alcala X.X."/>
            <person name="Katz L.A."/>
            <person name="Lahr D.J.G."/>
        </authorList>
    </citation>
    <scope>NUCLEOTIDE SEQUENCE</scope>
</reference>
<dbReference type="InterPro" id="IPR015947">
    <property type="entry name" value="PUA-like_sf"/>
</dbReference>
<dbReference type="GO" id="GO:0061630">
    <property type="term" value="F:ubiquitin protein ligase activity"/>
    <property type="evidence" value="ECO:0007669"/>
    <property type="project" value="TreeGrafter"/>
</dbReference>
<dbReference type="Gene3D" id="2.30.280.10">
    <property type="entry name" value="SRA-YDG"/>
    <property type="match status" value="1"/>
</dbReference>
<protein>
    <recommendedName>
        <fullName evidence="4">YDG domain-containing protein</fullName>
    </recommendedName>
</protein>
<dbReference type="SUPFAM" id="SSF88697">
    <property type="entry name" value="PUA domain-like"/>
    <property type="match status" value="1"/>
</dbReference>
<feature type="domain" description="YDG" evidence="4">
    <location>
        <begin position="1"/>
        <end position="133"/>
    </location>
</feature>